<keyword evidence="3" id="KW-1185">Reference proteome</keyword>
<evidence type="ECO:0000313" key="2">
    <source>
        <dbReference type="EMBL" id="EFH83551.1"/>
    </source>
</evidence>
<evidence type="ECO:0000256" key="1">
    <source>
        <dbReference type="SAM" id="MobiDB-lite"/>
    </source>
</evidence>
<dbReference type="Proteomes" id="UP000004508">
    <property type="component" value="Unassembled WGS sequence"/>
</dbReference>
<feature type="compositionally biased region" description="Basic and acidic residues" evidence="1">
    <location>
        <begin position="9"/>
        <end position="23"/>
    </location>
</feature>
<organism evidence="2 3">
    <name type="scientific">Ktedonobacter racemifer DSM 44963</name>
    <dbReference type="NCBI Taxonomy" id="485913"/>
    <lineage>
        <taxon>Bacteria</taxon>
        <taxon>Bacillati</taxon>
        <taxon>Chloroflexota</taxon>
        <taxon>Ktedonobacteria</taxon>
        <taxon>Ktedonobacterales</taxon>
        <taxon>Ktedonobacteraceae</taxon>
        <taxon>Ktedonobacter</taxon>
    </lineage>
</organism>
<dbReference type="EMBL" id="ADVG01000003">
    <property type="protein sequence ID" value="EFH83551.1"/>
    <property type="molecule type" value="Genomic_DNA"/>
</dbReference>
<accession>D6TT00</accession>
<feature type="region of interest" description="Disordered" evidence="1">
    <location>
        <begin position="99"/>
        <end position="121"/>
    </location>
</feature>
<feature type="region of interest" description="Disordered" evidence="1">
    <location>
        <begin position="1"/>
        <end position="23"/>
    </location>
</feature>
<evidence type="ECO:0000313" key="3">
    <source>
        <dbReference type="Proteomes" id="UP000004508"/>
    </source>
</evidence>
<name>D6TT00_KTERA</name>
<dbReference type="AlphaFoldDB" id="D6TT00"/>
<proteinExistence type="predicted"/>
<feature type="compositionally biased region" description="Basic and acidic residues" evidence="1">
    <location>
        <begin position="109"/>
        <end position="121"/>
    </location>
</feature>
<protein>
    <submittedName>
        <fullName evidence="2">Uncharacterized protein</fullName>
    </submittedName>
</protein>
<comment type="caution">
    <text evidence="2">The sequence shown here is derived from an EMBL/GenBank/DDBJ whole genome shotgun (WGS) entry which is preliminary data.</text>
</comment>
<reference evidence="2 3" key="1">
    <citation type="journal article" date="2011" name="Stand. Genomic Sci.">
        <title>Non-contiguous finished genome sequence and contextual data of the filamentous soil bacterium Ktedonobacter racemifer type strain (SOSP1-21).</title>
        <authorList>
            <person name="Chang Y.J."/>
            <person name="Land M."/>
            <person name="Hauser L."/>
            <person name="Chertkov O."/>
            <person name="Del Rio T.G."/>
            <person name="Nolan M."/>
            <person name="Copeland A."/>
            <person name="Tice H."/>
            <person name="Cheng J.F."/>
            <person name="Lucas S."/>
            <person name="Han C."/>
            <person name="Goodwin L."/>
            <person name="Pitluck S."/>
            <person name="Ivanova N."/>
            <person name="Ovchinikova G."/>
            <person name="Pati A."/>
            <person name="Chen A."/>
            <person name="Palaniappan K."/>
            <person name="Mavromatis K."/>
            <person name="Liolios K."/>
            <person name="Brettin T."/>
            <person name="Fiebig A."/>
            <person name="Rohde M."/>
            <person name="Abt B."/>
            <person name="Goker M."/>
            <person name="Detter J.C."/>
            <person name="Woyke T."/>
            <person name="Bristow J."/>
            <person name="Eisen J.A."/>
            <person name="Markowitz V."/>
            <person name="Hugenholtz P."/>
            <person name="Kyrpides N.C."/>
            <person name="Klenk H.P."/>
            <person name="Lapidus A."/>
        </authorList>
    </citation>
    <scope>NUCLEOTIDE SEQUENCE [LARGE SCALE GENOMIC DNA]</scope>
    <source>
        <strain evidence="3">DSM 44963</strain>
    </source>
</reference>
<dbReference type="InParanoid" id="D6TT00"/>
<gene>
    <name evidence="2" type="ORF">Krac_4534</name>
</gene>
<sequence length="177" mass="19887">MIQAQIIGDHAEGSNKRNSDRGERTGLAVNITNQHRGKHPGEVAGEVGKADQQRHLKELGAIRIGVIIVTKRKASQNTGVFHKITDDQTKDKKGENAAPFVAQGSMKQPKNDREQNPDRRGNMEWKHWIHPKRRRMPLPFQAWGGMRRSFVGGLGGIRRRHALICSCIVDSQMKTMV</sequence>